<feature type="compositionally biased region" description="Low complexity" evidence="5">
    <location>
        <begin position="300"/>
        <end position="315"/>
    </location>
</feature>
<reference evidence="7 8" key="1">
    <citation type="submission" date="2022-07" db="EMBL/GenBank/DDBJ databases">
        <title>Genome-wide signatures of adaptation to extreme environments.</title>
        <authorList>
            <person name="Cho C.H."/>
            <person name="Yoon H.S."/>
        </authorList>
    </citation>
    <scope>NUCLEOTIDE SEQUENCE [LARGE SCALE GENOMIC DNA]</scope>
    <source>
        <strain evidence="7 8">108.79 E11</strain>
    </source>
</reference>
<evidence type="ECO:0000256" key="3">
    <source>
        <dbReference type="ARBA" id="ARBA00023315"/>
    </source>
</evidence>
<accession>A0AAV9I932</accession>
<evidence type="ECO:0000256" key="2">
    <source>
        <dbReference type="ARBA" id="ARBA00023117"/>
    </source>
</evidence>
<keyword evidence="2 4" id="KW-0103">Bromodomain</keyword>
<feature type="region of interest" description="Disordered" evidence="5">
    <location>
        <begin position="269"/>
        <end position="358"/>
    </location>
</feature>
<feature type="compositionally biased region" description="Basic and acidic residues" evidence="5">
    <location>
        <begin position="107"/>
        <end position="120"/>
    </location>
</feature>
<dbReference type="AlphaFoldDB" id="A0AAV9I932"/>
<organism evidence="7 8">
    <name type="scientific">Galdieria yellowstonensis</name>
    <dbReference type="NCBI Taxonomy" id="3028027"/>
    <lineage>
        <taxon>Eukaryota</taxon>
        <taxon>Rhodophyta</taxon>
        <taxon>Bangiophyceae</taxon>
        <taxon>Galdieriales</taxon>
        <taxon>Galdieriaceae</taxon>
        <taxon>Galdieria</taxon>
    </lineage>
</organism>
<evidence type="ECO:0000256" key="5">
    <source>
        <dbReference type="SAM" id="MobiDB-lite"/>
    </source>
</evidence>
<keyword evidence="3" id="KW-0012">Acyltransferase</keyword>
<feature type="region of interest" description="Disordered" evidence="5">
    <location>
        <begin position="1"/>
        <end position="25"/>
    </location>
</feature>
<dbReference type="PROSITE" id="PS50014">
    <property type="entry name" value="BROMODOMAIN_2"/>
    <property type="match status" value="1"/>
</dbReference>
<sequence>MASTAGNKTNIAEHMKNRQLDKERHQRLAEAMDEAVKILEEAAEAVKQGQWDERLGAVLTALESKEKPSIPFALGSLGLESVPEALRNEEHKEGVQLFQSFLEKKTEEENFQNEAKEQVSPRRQRTRSTNEVPTIDSRYNLDLEKTLYPRLRQTLSTLTKDKISIPFRKPVTLAEAPNYYDVITNPMDLSTMRKKLDKGVYKHPKQFLQDLNLICENAFHYNEKKSEVYELAEELKKRIENLMKPVLEEWSAIEQAMTEDSEKVNYEAALSETRESEVIPAPSRKTRKKTNTSNRDSKSSDNVNSVNVEVQESKSPNAEDAKVVNMSTTENDSSAITSKDGETEQPVEKQVEQNLENEDTNLKAANDEFISETNNNNNNNNNNNAVEDGESVVENAAEDIATDRHSNKRKNTGKRNINENRSKGSSSRSKRRSRSRR</sequence>
<dbReference type="PANTHER" id="PTHR45750:SF3">
    <property type="entry name" value="HISTONE ACETYLTRANSFERASE"/>
    <property type="match status" value="1"/>
</dbReference>
<feature type="compositionally biased region" description="Basic and acidic residues" evidence="5">
    <location>
        <begin position="339"/>
        <end position="351"/>
    </location>
</feature>
<dbReference type="PROSITE" id="PS00633">
    <property type="entry name" value="BROMODOMAIN_1"/>
    <property type="match status" value="1"/>
</dbReference>
<dbReference type="Proteomes" id="UP001300502">
    <property type="component" value="Unassembled WGS sequence"/>
</dbReference>
<feature type="region of interest" description="Disordered" evidence="5">
    <location>
        <begin position="371"/>
        <end position="437"/>
    </location>
</feature>
<dbReference type="Gene3D" id="1.20.920.10">
    <property type="entry name" value="Bromodomain-like"/>
    <property type="match status" value="1"/>
</dbReference>
<dbReference type="EMBL" id="JANCYU010000020">
    <property type="protein sequence ID" value="KAK4523828.1"/>
    <property type="molecule type" value="Genomic_DNA"/>
</dbReference>
<evidence type="ECO:0000256" key="1">
    <source>
        <dbReference type="ARBA" id="ARBA00022679"/>
    </source>
</evidence>
<evidence type="ECO:0000313" key="8">
    <source>
        <dbReference type="Proteomes" id="UP001300502"/>
    </source>
</evidence>
<dbReference type="PANTHER" id="PTHR45750">
    <property type="entry name" value="GH11602P"/>
    <property type="match status" value="1"/>
</dbReference>
<evidence type="ECO:0000259" key="6">
    <source>
        <dbReference type="PROSITE" id="PS50014"/>
    </source>
</evidence>
<keyword evidence="1" id="KW-0808">Transferase</keyword>
<keyword evidence="8" id="KW-1185">Reference proteome</keyword>
<feature type="domain" description="Bromo" evidence="6">
    <location>
        <begin position="159"/>
        <end position="229"/>
    </location>
</feature>
<evidence type="ECO:0000256" key="4">
    <source>
        <dbReference type="PROSITE-ProRule" id="PRU00035"/>
    </source>
</evidence>
<name>A0AAV9I932_9RHOD</name>
<feature type="compositionally biased region" description="Basic residues" evidence="5">
    <location>
        <begin position="428"/>
        <end position="437"/>
    </location>
</feature>
<dbReference type="SMART" id="SM00297">
    <property type="entry name" value="BROMO"/>
    <property type="match status" value="1"/>
</dbReference>
<protein>
    <recommendedName>
        <fullName evidence="6">Bromo domain-containing protein</fullName>
    </recommendedName>
</protein>
<dbReference type="SUPFAM" id="SSF47370">
    <property type="entry name" value="Bromodomain"/>
    <property type="match status" value="1"/>
</dbReference>
<feature type="compositionally biased region" description="Polar residues" evidence="5">
    <location>
        <begin position="325"/>
        <end position="337"/>
    </location>
</feature>
<dbReference type="InterPro" id="IPR036427">
    <property type="entry name" value="Bromodomain-like_sf"/>
</dbReference>
<feature type="region of interest" description="Disordered" evidence="5">
    <location>
        <begin position="107"/>
        <end position="133"/>
    </location>
</feature>
<evidence type="ECO:0000313" key="7">
    <source>
        <dbReference type="EMBL" id="KAK4523828.1"/>
    </source>
</evidence>
<proteinExistence type="predicted"/>
<feature type="compositionally biased region" description="Basic and acidic residues" evidence="5">
    <location>
        <begin position="11"/>
        <end position="25"/>
    </location>
</feature>
<gene>
    <name evidence="7" type="ORF">GAYE_SCF00G1724</name>
</gene>
<dbReference type="GO" id="GO:0000123">
    <property type="term" value="C:histone acetyltransferase complex"/>
    <property type="evidence" value="ECO:0007669"/>
    <property type="project" value="TreeGrafter"/>
</dbReference>
<dbReference type="GO" id="GO:0045944">
    <property type="term" value="P:positive regulation of transcription by RNA polymerase II"/>
    <property type="evidence" value="ECO:0007669"/>
    <property type="project" value="TreeGrafter"/>
</dbReference>
<dbReference type="Pfam" id="PF00439">
    <property type="entry name" value="Bromodomain"/>
    <property type="match status" value="1"/>
</dbReference>
<dbReference type="InterPro" id="IPR018359">
    <property type="entry name" value="Bromodomain_CS"/>
</dbReference>
<feature type="compositionally biased region" description="Polar residues" evidence="5">
    <location>
        <begin position="1"/>
        <end position="10"/>
    </location>
</feature>
<dbReference type="PRINTS" id="PR00503">
    <property type="entry name" value="BROMODOMAIN"/>
</dbReference>
<comment type="caution">
    <text evidence="7">The sequence shown here is derived from an EMBL/GenBank/DDBJ whole genome shotgun (WGS) entry which is preliminary data.</text>
</comment>
<dbReference type="GO" id="GO:0010484">
    <property type="term" value="F:histone H3 acetyltransferase activity"/>
    <property type="evidence" value="ECO:0007669"/>
    <property type="project" value="TreeGrafter"/>
</dbReference>
<dbReference type="InterPro" id="IPR037800">
    <property type="entry name" value="GCN5"/>
</dbReference>
<feature type="compositionally biased region" description="Low complexity" evidence="5">
    <location>
        <begin position="374"/>
        <end position="384"/>
    </location>
</feature>
<dbReference type="InterPro" id="IPR001487">
    <property type="entry name" value="Bromodomain"/>
</dbReference>